<evidence type="ECO:0000313" key="2">
    <source>
        <dbReference type="EMBL" id="SHK07864.1"/>
    </source>
</evidence>
<reference evidence="3" key="1">
    <citation type="submission" date="2016-11" db="EMBL/GenBank/DDBJ databases">
        <authorList>
            <person name="Varghese N."/>
            <person name="Submissions S."/>
        </authorList>
    </citation>
    <scope>NUCLEOTIDE SEQUENCE [LARGE SCALE GENOMIC DNA]</scope>
    <source>
        <strain evidence="3">USBA-503</strain>
    </source>
</reference>
<dbReference type="AlphaFoldDB" id="A0A1M6PIZ9"/>
<sequence>MRPTLAIRGLLLLDLAERHIHQQRARLLRLLKESQTEIVDVMEEDLEWVVKYKEKGYTHEAIYMRPMLTAELEARMQLGPVHEQH</sequence>
<gene>
    <name evidence="2" type="ORF">SAMN05443507_10846</name>
</gene>
<dbReference type="Proteomes" id="UP000184016">
    <property type="component" value="Unassembled WGS sequence"/>
</dbReference>
<dbReference type="Pfam" id="PF26325">
    <property type="entry name" value="YhjD"/>
    <property type="match status" value="1"/>
</dbReference>
<evidence type="ECO:0000313" key="3">
    <source>
        <dbReference type="Proteomes" id="UP000184016"/>
    </source>
</evidence>
<dbReference type="OrthoDB" id="2377216at2"/>
<feature type="coiled-coil region" evidence="1">
    <location>
        <begin position="13"/>
        <end position="44"/>
    </location>
</feature>
<accession>A0A1M6PIZ9</accession>
<dbReference type="EMBL" id="FRAF01000008">
    <property type="protein sequence ID" value="SHK07864.1"/>
    <property type="molecule type" value="Genomic_DNA"/>
</dbReference>
<dbReference type="RefSeq" id="WP_072873638.1">
    <property type="nucleotide sequence ID" value="NZ_FRAF01000008.1"/>
</dbReference>
<proteinExistence type="predicted"/>
<protein>
    <submittedName>
        <fullName evidence="2">Uncharacterized protein</fullName>
    </submittedName>
</protein>
<organism evidence="2 3">
    <name type="scientific">Alicyclobacillus tolerans</name>
    <dbReference type="NCBI Taxonomy" id="90970"/>
    <lineage>
        <taxon>Bacteria</taxon>
        <taxon>Bacillati</taxon>
        <taxon>Bacillota</taxon>
        <taxon>Bacilli</taxon>
        <taxon>Bacillales</taxon>
        <taxon>Alicyclobacillaceae</taxon>
        <taxon>Alicyclobacillus</taxon>
    </lineage>
</organism>
<evidence type="ECO:0000256" key="1">
    <source>
        <dbReference type="SAM" id="Coils"/>
    </source>
</evidence>
<name>A0A1M6PIZ9_9BACL</name>
<dbReference type="STRING" id="1830138.SAMN05443507_10846"/>
<dbReference type="InterPro" id="IPR058600">
    <property type="entry name" value="YhjD-like"/>
</dbReference>
<keyword evidence="1" id="KW-0175">Coiled coil</keyword>
<keyword evidence="3" id="KW-1185">Reference proteome</keyword>